<evidence type="ECO:0000313" key="5">
    <source>
        <dbReference type="EMBL" id="MBF6301628.1"/>
    </source>
</evidence>
<dbReference type="EMBL" id="JADLQX010000030">
    <property type="protein sequence ID" value="MBF6301628.1"/>
    <property type="molecule type" value="Genomic_DNA"/>
</dbReference>
<name>A0ABS0CYE6_9NOCA</name>
<keyword evidence="6" id="KW-1185">Reference proteome</keyword>
<keyword evidence="2" id="KW-0328">Glycosyltransferase</keyword>
<dbReference type="PANTHER" id="PTHR43685:SF5">
    <property type="entry name" value="GLYCOSYLTRANSFERASE EPSE-RELATED"/>
    <property type="match status" value="1"/>
</dbReference>
<accession>A0ABS0CYE6</accession>
<dbReference type="Proteomes" id="UP000702209">
    <property type="component" value="Unassembled WGS sequence"/>
</dbReference>
<keyword evidence="3" id="KW-0808">Transferase</keyword>
<gene>
    <name evidence="5" type="ORF">IU459_29420</name>
</gene>
<evidence type="ECO:0000256" key="1">
    <source>
        <dbReference type="ARBA" id="ARBA00006739"/>
    </source>
</evidence>
<dbReference type="Pfam" id="PF00535">
    <property type="entry name" value="Glycos_transf_2"/>
    <property type="match status" value="1"/>
</dbReference>
<reference evidence="5 6" key="1">
    <citation type="submission" date="2020-10" db="EMBL/GenBank/DDBJ databases">
        <title>Identification of Nocardia species via Next-generation sequencing and recognition of intraspecies genetic diversity.</title>
        <authorList>
            <person name="Li P."/>
            <person name="Li P."/>
            <person name="Lu B."/>
        </authorList>
    </citation>
    <scope>NUCLEOTIDE SEQUENCE [LARGE SCALE GENOMIC DNA]</scope>
    <source>
        <strain evidence="5 6">BJ06-0157</strain>
    </source>
</reference>
<dbReference type="SUPFAM" id="SSF53448">
    <property type="entry name" value="Nucleotide-diphospho-sugar transferases"/>
    <property type="match status" value="1"/>
</dbReference>
<sequence length="245" mass="26816">MPMLSVITAVHGGRADLLVHAGDSLAKQELPPEWELEWIVQEDGPTPHLADVVSRYHFARYAPNGEQLGIAATRNLALTRVSGELLHSLDSDDLLLPDALHVAIDAFAAHPDVHWVSAQADDLLPNGTRLPFAPLIGPGRIEIGVVEQFIREHDMVPIACPGLTMRTATVRALGGWAANPRWEDSMLFAALAALTPGWVAPVTWLYRQHGAQTTRQDDWPRLQTELWAAVHQRISAIREAGLSLG</sequence>
<dbReference type="Gene3D" id="3.90.550.10">
    <property type="entry name" value="Spore Coat Polysaccharide Biosynthesis Protein SpsA, Chain A"/>
    <property type="match status" value="1"/>
</dbReference>
<dbReference type="PANTHER" id="PTHR43685">
    <property type="entry name" value="GLYCOSYLTRANSFERASE"/>
    <property type="match status" value="1"/>
</dbReference>
<evidence type="ECO:0000256" key="3">
    <source>
        <dbReference type="ARBA" id="ARBA00022679"/>
    </source>
</evidence>
<proteinExistence type="inferred from homology"/>
<evidence type="ECO:0000256" key="2">
    <source>
        <dbReference type="ARBA" id="ARBA00022676"/>
    </source>
</evidence>
<dbReference type="InterPro" id="IPR029044">
    <property type="entry name" value="Nucleotide-diphossugar_trans"/>
</dbReference>
<dbReference type="InterPro" id="IPR001173">
    <property type="entry name" value="Glyco_trans_2-like"/>
</dbReference>
<evidence type="ECO:0000313" key="6">
    <source>
        <dbReference type="Proteomes" id="UP000702209"/>
    </source>
</evidence>
<evidence type="ECO:0000259" key="4">
    <source>
        <dbReference type="Pfam" id="PF00535"/>
    </source>
</evidence>
<dbReference type="InterPro" id="IPR050834">
    <property type="entry name" value="Glycosyltransf_2"/>
</dbReference>
<comment type="similarity">
    <text evidence="1">Belongs to the glycosyltransferase 2 family.</text>
</comment>
<organism evidence="5 6">
    <name type="scientific">Nocardia amamiensis</name>
    <dbReference type="NCBI Taxonomy" id="404578"/>
    <lineage>
        <taxon>Bacteria</taxon>
        <taxon>Bacillati</taxon>
        <taxon>Actinomycetota</taxon>
        <taxon>Actinomycetes</taxon>
        <taxon>Mycobacteriales</taxon>
        <taxon>Nocardiaceae</taxon>
        <taxon>Nocardia</taxon>
    </lineage>
</organism>
<protein>
    <submittedName>
        <fullName evidence="5">Glycosyltransferase</fullName>
    </submittedName>
</protein>
<feature type="domain" description="Glycosyltransferase 2-like" evidence="4">
    <location>
        <begin position="5"/>
        <end position="114"/>
    </location>
</feature>
<comment type="caution">
    <text evidence="5">The sequence shown here is derived from an EMBL/GenBank/DDBJ whole genome shotgun (WGS) entry which is preliminary data.</text>
</comment>